<evidence type="ECO:0000313" key="2">
    <source>
        <dbReference type="Proteomes" id="UP001556118"/>
    </source>
</evidence>
<comment type="caution">
    <text evidence="1">The sequence shown here is derived from an EMBL/GenBank/DDBJ whole genome shotgun (WGS) entry which is preliminary data.</text>
</comment>
<dbReference type="Proteomes" id="UP001556118">
    <property type="component" value="Unassembled WGS sequence"/>
</dbReference>
<sequence>MNTRFFLLLERQQKLDAMLRLAQSRRNADPLEIARLRALKHSLRERLASLMKRSVLRPA</sequence>
<evidence type="ECO:0000313" key="1">
    <source>
        <dbReference type="EMBL" id="MEW9854371.1"/>
    </source>
</evidence>
<gene>
    <name evidence="1" type="ORF">ABUH87_04140</name>
</gene>
<reference evidence="1 2" key="1">
    <citation type="submission" date="2024-06" db="EMBL/GenBank/DDBJ databases">
        <title>Novosphingobium rhizovicinus M1R2S20.</title>
        <authorList>
            <person name="Sun J.-Q."/>
        </authorList>
    </citation>
    <scope>NUCLEOTIDE SEQUENCE [LARGE SCALE GENOMIC DNA]</scope>
    <source>
        <strain evidence="1 2">M1R2S20</strain>
    </source>
</reference>
<proteinExistence type="predicted"/>
<organism evidence="1 2">
    <name type="scientific">Novosphingobium rhizovicinum</name>
    <dbReference type="NCBI Taxonomy" id="3228928"/>
    <lineage>
        <taxon>Bacteria</taxon>
        <taxon>Pseudomonadati</taxon>
        <taxon>Pseudomonadota</taxon>
        <taxon>Alphaproteobacteria</taxon>
        <taxon>Sphingomonadales</taxon>
        <taxon>Sphingomonadaceae</taxon>
        <taxon>Novosphingobium</taxon>
    </lineage>
</organism>
<dbReference type="EMBL" id="JBFNXR010000019">
    <property type="protein sequence ID" value="MEW9854371.1"/>
    <property type="molecule type" value="Genomic_DNA"/>
</dbReference>
<dbReference type="RefSeq" id="WP_367769970.1">
    <property type="nucleotide sequence ID" value="NZ_JBFNXR010000019.1"/>
</dbReference>
<accession>A0ABV3R8F8</accession>
<keyword evidence="2" id="KW-1185">Reference proteome</keyword>
<name>A0ABV3R8F8_9SPHN</name>
<protein>
    <submittedName>
        <fullName evidence="1">DUF465 domain-containing protein</fullName>
    </submittedName>
</protein>